<accession>A0A345EF90</accession>
<gene>
    <name evidence="1" type="ORF">DU484_13970</name>
</gene>
<dbReference type="RefSeq" id="WP_114606249.1">
    <property type="nucleotide sequence ID" value="NZ_CP031148.1"/>
</dbReference>
<dbReference type="Proteomes" id="UP000252985">
    <property type="component" value="Chromosome"/>
</dbReference>
<reference evidence="1 2" key="1">
    <citation type="submission" date="2018-07" db="EMBL/GenBank/DDBJ databases">
        <title>Genome sequences of Haloplanus sp. CBA1112.</title>
        <authorList>
            <person name="Kim Y.B."/>
            <person name="Roh S.W."/>
        </authorList>
    </citation>
    <scope>NUCLEOTIDE SEQUENCE [LARGE SCALE GENOMIC DNA]</scope>
    <source>
        <strain evidence="1 2">CBA1112</strain>
    </source>
</reference>
<organism evidence="1 2">
    <name type="scientific">Haloplanus rubicundus</name>
    <dbReference type="NCBI Taxonomy" id="1547898"/>
    <lineage>
        <taxon>Archaea</taxon>
        <taxon>Methanobacteriati</taxon>
        <taxon>Methanobacteriota</taxon>
        <taxon>Stenosarchaea group</taxon>
        <taxon>Halobacteria</taxon>
        <taxon>Halobacteriales</taxon>
        <taxon>Haloferacaceae</taxon>
        <taxon>Haloplanus</taxon>
    </lineage>
</organism>
<dbReference type="GeneID" id="37288106"/>
<evidence type="ECO:0000313" key="2">
    <source>
        <dbReference type="Proteomes" id="UP000252985"/>
    </source>
</evidence>
<evidence type="ECO:0000313" key="1">
    <source>
        <dbReference type="EMBL" id="AXG10862.1"/>
    </source>
</evidence>
<dbReference type="KEGG" id="haq:DU484_13970"/>
<proteinExistence type="predicted"/>
<name>A0A345EF90_9EURY</name>
<protein>
    <submittedName>
        <fullName evidence="1">Uncharacterized protein</fullName>
    </submittedName>
</protein>
<sequence>MAKPVEKVVGNERDEKWRHAVNTDTFQAIESYFHSEKEYEFAGYDVLELGPERENDYMVVFRFDDDREDTILEAVLTFRDDGLVDTKITRDFISDNEIVRTEIFDVQNGDVVKHREVE</sequence>
<dbReference type="EMBL" id="CP031148">
    <property type="protein sequence ID" value="AXG10862.1"/>
    <property type="molecule type" value="Genomic_DNA"/>
</dbReference>
<dbReference type="AlphaFoldDB" id="A0A345EF90"/>